<dbReference type="EC" id="6.1.1.5" evidence="10"/>
<dbReference type="PANTHER" id="PTHR42765:SF1">
    <property type="entry name" value="ISOLEUCINE--TRNA LIGASE, MITOCHONDRIAL"/>
    <property type="match status" value="1"/>
</dbReference>
<evidence type="ECO:0000259" key="14">
    <source>
        <dbReference type="Pfam" id="PF08264"/>
    </source>
</evidence>
<feature type="binding site" evidence="10">
    <location>
        <position position="932"/>
    </location>
    <ligand>
        <name>Zn(2+)</name>
        <dbReference type="ChEBI" id="CHEBI:29105"/>
    </ligand>
</feature>
<keyword evidence="6 10" id="KW-0648">Protein biosynthesis</keyword>
<evidence type="ECO:0000256" key="6">
    <source>
        <dbReference type="ARBA" id="ARBA00022917"/>
    </source>
</evidence>
<feature type="binding site" evidence="10">
    <location>
        <position position="575"/>
    </location>
    <ligand>
        <name>L-isoleucyl-5'-AMP</name>
        <dbReference type="ChEBI" id="CHEBI:178002"/>
    </ligand>
</feature>
<dbReference type="HAMAP" id="MF_02002">
    <property type="entry name" value="Ile_tRNA_synth_type1"/>
    <property type="match status" value="1"/>
</dbReference>
<feature type="domain" description="Aminoacyl-tRNA synthetase class Ia" evidence="12">
    <location>
        <begin position="29"/>
        <end position="655"/>
    </location>
</feature>
<feature type="short sequence motif" description="'HIGH' region" evidence="10">
    <location>
        <begin position="59"/>
        <end position="69"/>
    </location>
</feature>
<feature type="binding site" evidence="10">
    <location>
        <position position="916"/>
    </location>
    <ligand>
        <name>Zn(2+)</name>
        <dbReference type="ChEBI" id="CHEBI:29105"/>
    </ligand>
</feature>
<evidence type="ECO:0000256" key="5">
    <source>
        <dbReference type="ARBA" id="ARBA00022840"/>
    </source>
</evidence>
<dbReference type="InterPro" id="IPR013155">
    <property type="entry name" value="M/V/L/I-tRNA-synth_anticd-bd"/>
</dbReference>
<dbReference type="Pfam" id="PF00133">
    <property type="entry name" value="tRNA-synt_1"/>
    <property type="match status" value="1"/>
</dbReference>
<dbReference type="InterPro" id="IPR009008">
    <property type="entry name" value="Val/Leu/Ile-tRNA-synth_edit"/>
</dbReference>
<dbReference type="InterPro" id="IPR002300">
    <property type="entry name" value="aa-tRNA-synth_Ia"/>
</dbReference>
<comment type="caution">
    <text evidence="15">The sequence shown here is derived from an EMBL/GenBank/DDBJ whole genome shotgun (WGS) entry which is preliminary data.</text>
</comment>
<dbReference type="Proteomes" id="UP001430755">
    <property type="component" value="Unassembled WGS sequence"/>
</dbReference>
<feature type="region of interest" description="Disordered" evidence="11">
    <location>
        <begin position="1"/>
        <end position="20"/>
    </location>
</feature>
<dbReference type="SUPFAM" id="SSF50677">
    <property type="entry name" value="ValRS/IleRS/LeuRS editing domain"/>
    <property type="match status" value="1"/>
</dbReference>
<keyword evidence="10" id="KW-0862">Zinc</keyword>
<evidence type="ECO:0000256" key="11">
    <source>
        <dbReference type="SAM" id="MobiDB-lite"/>
    </source>
</evidence>
<dbReference type="InterPro" id="IPR050081">
    <property type="entry name" value="Ile-tRNA_ligase"/>
</dbReference>
<dbReference type="Gene3D" id="1.10.730.20">
    <property type="match status" value="1"/>
</dbReference>
<keyword evidence="16" id="KW-1185">Reference proteome</keyword>
<keyword evidence="2 10" id="KW-0963">Cytoplasm</keyword>
<feature type="binding site" evidence="10">
    <location>
        <position position="935"/>
    </location>
    <ligand>
        <name>Zn(2+)</name>
        <dbReference type="ChEBI" id="CHEBI:29105"/>
    </ligand>
</feature>
<evidence type="ECO:0000259" key="13">
    <source>
        <dbReference type="Pfam" id="PF06827"/>
    </source>
</evidence>
<comment type="cofactor">
    <cofactor evidence="10">
        <name>Zn(2+)</name>
        <dbReference type="ChEBI" id="CHEBI:29105"/>
    </cofactor>
    <text evidence="10">Binds 1 zinc ion per subunit.</text>
</comment>
<dbReference type="InterPro" id="IPR002301">
    <property type="entry name" value="Ile-tRNA-ligase"/>
</dbReference>
<sequence>MGNSYKETMNLPQTDFAMRGNLPQKEPDRLARWQEMDLYHQVLEKNRDGRPFVLHDGPPYANGPIHIGHAFNKILKDFVVKSHAQRGFFTPYVPGWDCHGQPIEHMVEVTLGKEKMAEIDQPTLRRLCREWAERYVGVQREGFKRLGVNAEWDNPYLTFTPDYEAGNVELFRDMYLRGSIYRGRKPIHWCKRCHTALAEAEIEYGDEVSPSIFVKFRLDLMPGVFEAAGAEGDAYVLIWTTTPWTLPANTAVSLAPDADYVMVRVDGDNLLMARDLVESVAEVAGWDGWELVAGDDGEPVTLKGKQLYGLTYTCPIRQDLKGTVIYGDHVTLDTGTGAVHTAPGHGQDDYLVALEFDIPLLMPVDDDGRLTDEAGRFAGLDTDEANPVIIDWLREQGTLVAEKKISHSYPHCWRCHQPVIFRATDQWFVSMDENALREDALRAITSEVRFVPDWAKNRIGSMVADRPDWCISRQRSWGVPIPVFKCAKCGSTVADEDTFDAVIRLFEEEGADAWFTREPSEYLPRTTRCPKCGGTELVPEKDILDVWWESGVSHTSVLKHRAGEGLRFPADLYLEGSDQHRGWFQSSLLTSVGAYGVPPYKSVMHCGFTVDEEGRKMSKSLGNGVDPAEVMDKFGADVLRLWVSSVDYSQDVSISDGILKQVSDAYRRFRNTFRFLLGNLDDFSNDDAVTDWDALEPIDQWQLVRTVRLLAEVEAAYEALRFNAVYRALYEYVNELSAVYMDVTKDRLYSEAPASPRRRAVQTVLMDILEVLVRVMAPILSFTVDEVWDHYPPALRGEEGRPASVQLAGWPVRSDFAPALPADAEAQVAAFGEMMAVRDVVTKALEDARTAKVIGKSQEAAVTVVAPAALVEVARGFDPAVFEELFIVASAAFEEGDGEEATARVAVAEGEKCPRCWNIRALGGDPAHPDVCARCAEALDAIGYEG</sequence>
<dbReference type="Gene3D" id="3.40.50.620">
    <property type="entry name" value="HUPs"/>
    <property type="match status" value="2"/>
</dbReference>
<comment type="similarity">
    <text evidence="1 10">Belongs to the class-I aminoacyl-tRNA synthetase family. IleS type 1 subfamily.</text>
</comment>
<evidence type="ECO:0000256" key="10">
    <source>
        <dbReference type="HAMAP-Rule" id="MF_02002"/>
    </source>
</evidence>
<dbReference type="SUPFAM" id="SSF47323">
    <property type="entry name" value="Anticodon-binding domain of a subclass of class I aminoacyl-tRNA synthetases"/>
    <property type="match status" value="1"/>
</dbReference>
<dbReference type="NCBIfam" id="TIGR00392">
    <property type="entry name" value="ileS"/>
    <property type="match status" value="1"/>
</dbReference>
<dbReference type="SUPFAM" id="SSF52374">
    <property type="entry name" value="Nucleotidylyl transferase"/>
    <property type="match status" value="1"/>
</dbReference>
<name>A0ABS9WGA1_9ACTN</name>
<dbReference type="InterPro" id="IPR033708">
    <property type="entry name" value="Anticodon_Ile_BEm"/>
</dbReference>
<feature type="compositionally biased region" description="Polar residues" evidence="11">
    <location>
        <begin position="1"/>
        <end position="13"/>
    </location>
</feature>
<dbReference type="GO" id="GO:0004822">
    <property type="term" value="F:isoleucine-tRNA ligase activity"/>
    <property type="evidence" value="ECO:0007669"/>
    <property type="project" value="UniProtKB-EC"/>
</dbReference>
<dbReference type="CDD" id="cd00818">
    <property type="entry name" value="IleRS_core"/>
    <property type="match status" value="1"/>
</dbReference>
<protein>
    <recommendedName>
        <fullName evidence="10">Isoleucine--tRNA ligase</fullName>
        <ecNumber evidence="10">6.1.1.5</ecNumber>
    </recommendedName>
    <alternativeName>
        <fullName evidence="10">Isoleucyl-tRNA synthetase</fullName>
        <shortName evidence="10">IleRS</shortName>
    </alternativeName>
</protein>
<evidence type="ECO:0000256" key="9">
    <source>
        <dbReference type="ARBA" id="ARBA00048359"/>
    </source>
</evidence>
<evidence type="ECO:0000256" key="2">
    <source>
        <dbReference type="ARBA" id="ARBA00022490"/>
    </source>
</evidence>
<gene>
    <name evidence="10 15" type="primary">ileS</name>
    <name evidence="15" type="ORF">LPT13_05940</name>
</gene>
<comment type="domain">
    <text evidence="10">IleRS has two distinct active sites: one for aminoacylation and one for editing. The misactivated valine is translocated from the active site to the editing site, which sterically excludes the correctly activated isoleucine. The single editing site contains two valyl binding pockets, one specific for each substrate (Val-AMP or Val-tRNA(Ile)).</text>
</comment>
<feature type="domain" description="Methionyl/Valyl/Leucyl/Isoleucyl-tRNA synthetase anticodon-binding" evidence="14">
    <location>
        <begin position="699"/>
        <end position="863"/>
    </location>
</feature>
<evidence type="ECO:0000256" key="7">
    <source>
        <dbReference type="ARBA" id="ARBA00023146"/>
    </source>
</evidence>
<dbReference type="CDD" id="cd07960">
    <property type="entry name" value="Anticodon_Ia_Ile_BEm"/>
    <property type="match status" value="1"/>
</dbReference>
<dbReference type="Gene3D" id="1.10.10.830">
    <property type="entry name" value="Ile-tRNA synthetase CP2 domain-like"/>
    <property type="match status" value="1"/>
</dbReference>
<feature type="short sequence motif" description="'KMSKS' region" evidence="10">
    <location>
        <begin position="616"/>
        <end position="620"/>
    </location>
</feature>
<keyword evidence="7 10" id="KW-0030">Aminoacyl-tRNA synthetase</keyword>
<dbReference type="Pfam" id="PF06827">
    <property type="entry name" value="zf-FPG_IleRS"/>
    <property type="match status" value="1"/>
</dbReference>
<reference evidence="15" key="1">
    <citation type="submission" date="2021-11" db="EMBL/GenBank/DDBJ databases">
        <title>A Novel Adlercreutzia Species, isolated from a Allomyrina dichotoma larva feces.</title>
        <authorList>
            <person name="Suh M.K."/>
        </authorList>
    </citation>
    <scope>NUCLEOTIDE SEQUENCE</scope>
    <source>
        <strain evidence="15">JBNU-10</strain>
    </source>
</reference>
<comment type="catalytic activity">
    <reaction evidence="9 10">
        <text>tRNA(Ile) + L-isoleucine + ATP = L-isoleucyl-tRNA(Ile) + AMP + diphosphate</text>
        <dbReference type="Rhea" id="RHEA:11060"/>
        <dbReference type="Rhea" id="RHEA-COMP:9666"/>
        <dbReference type="Rhea" id="RHEA-COMP:9695"/>
        <dbReference type="ChEBI" id="CHEBI:30616"/>
        <dbReference type="ChEBI" id="CHEBI:33019"/>
        <dbReference type="ChEBI" id="CHEBI:58045"/>
        <dbReference type="ChEBI" id="CHEBI:78442"/>
        <dbReference type="ChEBI" id="CHEBI:78528"/>
        <dbReference type="ChEBI" id="CHEBI:456215"/>
        <dbReference type="EC" id="6.1.1.5"/>
    </reaction>
</comment>
<dbReference type="RefSeq" id="WP_242164571.1">
    <property type="nucleotide sequence ID" value="NZ_JAJMLW010000002.1"/>
</dbReference>
<dbReference type="InterPro" id="IPR010663">
    <property type="entry name" value="Znf_FPG/IleRS"/>
</dbReference>
<evidence type="ECO:0000313" key="15">
    <source>
        <dbReference type="EMBL" id="MCI2241889.1"/>
    </source>
</evidence>
<dbReference type="InterPro" id="IPR014729">
    <property type="entry name" value="Rossmann-like_a/b/a_fold"/>
</dbReference>
<dbReference type="InterPro" id="IPR009080">
    <property type="entry name" value="tRNAsynth_Ia_anticodon-bd"/>
</dbReference>
<comment type="subunit">
    <text evidence="10">Monomer.</text>
</comment>
<feature type="binding site" evidence="10">
    <location>
        <position position="619"/>
    </location>
    <ligand>
        <name>ATP</name>
        <dbReference type="ChEBI" id="CHEBI:30616"/>
    </ligand>
</feature>
<dbReference type="PRINTS" id="PR00984">
    <property type="entry name" value="TRNASYNTHILE"/>
</dbReference>
<dbReference type="InterPro" id="IPR023585">
    <property type="entry name" value="Ile-tRNA-ligase_type1"/>
</dbReference>
<evidence type="ECO:0000313" key="16">
    <source>
        <dbReference type="Proteomes" id="UP001430755"/>
    </source>
</evidence>
<comment type="subcellular location">
    <subcellularLocation>
        <location evidence="10">Cytoplasm</location>
    </subcellularLocation>
</comment>
<keyword evidence="5 10" id="KW-0067">ATP-binding</keyword>
<proteinExistence type="inferred from homology"/>
<evidence type="ECO:0000256" key="4">
    <source>
        <dbReference type="ARBA" id="ARBA00022741"/>
    </source>
</evidence>
<dbReference type="InterPro" id="IPR001412">
    <property type="entry name" value="aa-tRNA-synth_I_CS"/>
</dbReference>
<feature type="domain" description="Zinc finger FPG/IleRS-type" evidence="13">
    <location>
        <begin position="910"/>
        <end position="937"/>
    </location>
</feature>
<keyword evidence="3 10" id="KW-0436">Ligase</keyword>
<dbReference type="Pfam" id="PF08264">
    <property type="entry name" value="Anticodon_1"/>
    <property type="match status" value="1"/>
</dbReference>
<evidence type="ECO:0000256" key="8">
    <source>
        <dbReference type="ARBA" id="ARBA00025217"/>
    </source>
</evidence>
<evidence type="ECO:0000259" key="12">
    <source>
        <dbReference type="Pfam" id="PF00133"/>
    </source>
</evidence>
<evidence type="ECO:0000256" key="1">
    <source>
        <dbReference type="ARBA" id="ARBA00006887"/>
    </source>
</evidence>
<dbReference type="PROSITE" id="PS00178">
    <property type="entry name" value="AA_TRNA_LIGASE_I"/>
    <property type="match status" value="1"/>
</dbReference>
<organism evidence="15 16">
    <name type="scientific">Adlercreutzia faecimuris</name>
    <dbReference type="NCBI Taxonomy" id="2897341"/>
    <lineage>
        <taxon>Bacteria</taxon>
        <taxon>Bacillati</taxon>
        <taxon>Actinomycetota</taxon>
        <taxon>Coriobacteriia</taxon>
        <taxon>Eggerthellales</taxon>
        <taxon>Eggerthellaceae</taxon>
        <taxon>Adlercreutzia</taxon>
    </lineage>
</organism>
<keyword evidence="10" id="KW-0479">Metal-binding</keyword>
<keyword evidence="4 10" id="KW-0547">Nucleotide-binding</keyword>
<accession>A0ABS9WGA1</accession>
<dbReference type="Gene3D" id="3.90.740.10">
    <property type="entry name" value="Valyl/Leucyl/Isoleucyl-tRNA synthetase, editing domain"/>
    <property type="match status" value="1"/>
</dbReference>
<dbReference type="EMBL" id="JAJMLW010000002">
    <property type="protein sequence ID" value="MCI2241889.1"/>
    <property type="molecule type" value="Genomic_DNA"/>
</dbReference>
<comment type="function">
    <text evidence="8 10">Catalyzes the attachment of isoleucine to tRNA(Ile). As IleRS can inadvertently accommodate and process structurally similar amino acids such as valine, to avoid such errors it has two additional distinct tRNA(Ile)-dependent editing activities. One activity is designated as 'pretransfer' editing and involves the hydrolysis of activated Val-AMP. The other activity is designated 'posttransfer' editing and involves deacylation of mischarged Val-tRNA(Ile).</text>
</comment>
<dbReference type="PANTHER" id="PTHR42765">
    <property type="entry name" value="SOLEUCYL-TRNA SYNTHETASE"/>
    <property type="match status" value="1"/>
</dbReference>
<evidence type="ECO:0000256" key="3">
    <source>
        <dbReference type="ARBA" id="ARBA00022598"/>
    </source>
</evidence>
<feature type="binding site" evidence="10">
    <location>
        <position position="913"/>
    </location>
    <ligand>
        <name>Zn(2+)</name>
        <dbReference type="ChEBI" id="CHEBI:29105"/>
    </ligand>
</feature>